<evidence type="ECO:0000259" key="4">
    <source>
        <dbReference type="PROSITE" id="PS51228"/>
    </source>
</evidence>
<dbReference type="InterPro" id="IPR014352">
    <property type="entry name" value="FERM/acyl-CoA-bd_prot_sf"/>
</dbReference>
<dbReference type="PANTHER" id="PTHR23310">
    <property type="entry name" value="ACYL-COA-BINDING PROTEIN, ACBP"/>
    <property type="match status" value="1"/>
</dbReference>
<dbReference type="SUPFAM" id="SSF47027">
    <property type="entry name" value="Acyl-CoA binding protein"/>
    <property type="match status" value="1"/>
</dbReference>
<dbReference type="Proteomes" id="UP000815325">
    <property type="component" value="Unassembled WGS sequence"/>
</dbReference>
<evidence type="ECO:0000256" key="3">
    <source>
        <dbReference type="SAM" id="Coils"/>
    </source>
</evidence>
<evidence type="ECO:0000313" key="6">
    <source>
        <dbReference type="Proteomes" id="UP000815325"/>
    </source>
</evidence>
<protein>
    <recommendedName>
        <fullName evidence="4">ACB domain-containing protein</fullName>
    </recommendedName>
</protein>
<evidence type="ECO:0000256" key="1">
    <source>
        <dbReference type="ARBA" id="ARBA00005567"/>
    </source>
</evidence>
<organism evidence="5 6">
    <name type="scientific">Dunaliella salina</name>
    <name type="common">Green alga</name>
    <name type="synonym">Protococcus salinus</name>
    <dbReference type="NCBI Taxonomy" id="3046"/>
    <lineage>
        <taxon>Eukaryota</taxon>
        <taxon>Viridiplantae</taxon>
        <taxon>Chlorophyta</taxon>
        <taxon>core chlorophytes</taxon>
        <taxon>Chlorophyceae</taxon>
        <taxon>CS clade</taxon>
        <taxon>Chlamydomonadales</taxon>
        <taxon>Dunaliellaceae</taxon>
        <taxon>Dunaliella</taxon>
    </lineage>
</organism>
<dbReference type="InterPro" id="IPR000582">
    <property type="entry name" value="Acyl-CoA-binding_protein"/>
</dbReference>
<evidence type="ECO:0000256" key="2">
    <source>
        <dbReference type="ARBA" id="ARBA00023121"/>
    </source>
</evidence>
<comment type="caution">
    <text evidence="5">The sequence shown here is derived from an EMBL/GenBank/DDBJ whole genome shotgun (WGS) entry which is preliminary data.</text>
</comment>
<keyword evidence="3" id="KW-0175">Coiled coil</keyword>
<dbReference type="PROSITE" id="PS51228">
    <property type="entry name" value="ACB_2"/>
    <property type="match status" value="1"/>
</dbReference>
<accession>A0ABQ7GNI4</accession>
<proteinExistence type="inferred from homology"/>
<dbReference type="Pfam" id="PF00887">
    <property type="entry name" value="ACBP"/>
    <property type="match status" value="1"/>
</dbReference>
<name>A0ABQ7GNI4_DUNSA</name>
<gene>
    <name evidence="5" type="ORF">DUNSADRAFT_6350</name>
</gene>
<feature type="domain" description="ACB" evidence="4">
    <location>
        <begin position="88"/>
        <end position="180"/>
    </location>
</feature>
<sequence length="187" mass="21237">MVGTNMDPASMESACNKLHAAGDDLEALQEAVEAASYLDSVPGDFRQKLRAARSRLRKLQEQRERGVAAADRSPHAKAEYDTAEFDELVKKFEQLSWRMVSRPGGAVAKPDDFYRLYGLKQQVLHGDCNEERPMWAERGGLDFEGRSRWDAWTAVKGTEPEKCKLRFVRLYYEFPPTALYKDTRGSA</sequence>
<dbReference type="InterPro" id="IPR035984">
    <property type="entry name" value="Acyl-CoA-binding_sf"/>
</dbReference>
<dbReference type="PANTHER" id="PTHR23310:SF62">
    <property type="entry name" value="ACYL-COA BINDING PROTEIN 1, ISOFORM A"/>
    <property type="match status" value="1"/>
</dbReference>
<feature type="coiled-coil region" evidence="3">
    <location>
        <begin position="11"/>
        <end position="69"/>
    </location>
</feature>
<keyword evidence="2" id="KW-0446">Lipid-binding</keyword>
<comment type="similarity">
    <text evidence="1">Belongs to the ACBP family.</text>
</comment>
<evidence type="ECO:0000313" key="5">
    <source>
        <dbReference type="EMBL" id="KAF5836147.1"/>
    </source>
</evidence>
<dbReference type="EMBL" id="MU069673">
    <property type="protein sequence ID" value="KAF5836147.1"/>
    <property type="molecule type" value="Genomic_DNA"/>
</dbReference>
<reference evidence="5" key="1">
    <citation type="submission" date="2017-08" db="EMBL/GenBank/DDBJ databases">
        <authorList>
            <person name="Polle J.E."/>
            <person name="Barry K."/>
            <person name="Cushman J."/>
            <person name="Schmutz J."/>
            <person name="Tran D."/>
            <person name="Hathwaick L.T."/>
            <person name="Yim W.C."/>
            <person name="Jenkins J."/>
            <person name="Mckie-Krisberg Z.M."/>
            <person name="Prochnik S."/>
            <person name="Lindquist E."/>
            <person name="Dockter R.B."/>
            <person name="Adam C."/>
            <person name="Molina H."/>
            <person name="Bunkerborg J."/>
            <person name="Jin E."/>
            <person name="Buchheim M."/>
            <person name="Magnuson J."/>
        </authorList>
    </citation>
    <scope>NUCLEOTIDE SEQUENCE</scope>
    <source>
        <strain evidence="5">CCAP 19/18</strain>
    </source>
</reference>
<keyword evidence="6" id="KW-1185">Reference proteome</keyword>
<dbReference type="Gene3D" id="1.20.80.10">
    <property type="match status" value="1"/>
</dbReference>